<protein>
    <submittedName>
        <fullName evidence="9">ADAMTS-like protein 4 isoform X1</fullName>
    </submittedName>
</protein>
<feature type="region of interest" description="Disordered" evidence="5">
    <location>
        <begin position="272"/>
        <end position="505"/>
    </location>
</feature>
<sequence length="1247" mass="137474">MRLRFLCRIYVLWGFVAVTSSLTKAEKRKATGRRSRQVDNSPEGVWSAWEEWSGCSQSCGVGVSQRTRKCEAPPRPLTPPLSHSTPNWGGSSFLPGRARGPNHGSVISAIRPFYPPHYSSNQPSQYGGGGGGGTERQPAPFYPPSLPSSNQNPGLSLYRDTPIGGGAGAVPAQSSNPTSPLYRPEFSSPNQEPGSVYRSPSFPAPPSSYSQPAQAARRPANPGTGRAGGSGSRRSVLPNRGALPASRSSSIRPGQFGYGRVPFSLPLHRQNRQARHTEHGNATIPTLVLETEGQEGTVVNIDQMDRTGEGEEKRRGEKDREGGKNHKGNRGEREHERREEERKTEGESTESPVAKALISTTIAKPERNGQRDTDTHRQMDRQRQAAAERGRERGRERERVSSTLPHSHRPSPFHPNQDRIIDRRAPPPHPPLPHPYSPPLSHPYSPPLHHSSPQHRERESPYGFNPQLQSPHPGPPQPNIYPLQHQQHPHPLAEGETGGQRLPPQNYRCSGAENEYRRCFSQVCVGGGDSRAEQCASYNNQEFMGRLYDWEPFTEVGVDKQCELTCRPVGYRFYVSQADRVRDGTSCVNTSTNDVCVAGRCLTEGCDGVLGSGLVIDRCGQCGGRDLSCQKLSGSFQNTSVPLGYHRILDIPPGATAINITERHASSNYLALRSGTGVSVVNGRWAVDPPGDYEAGGTTFTYTRPRALSDGQEDRGETLTAPGPTTTQLTLYIIFHRQNPGIDYEFYIPTEKKAEERERPRERARERPREREVERERPRDGGRAPLRDTSSLIVTVEDPIPPPPISSSSSSSSSSSPADRWTAESSRPRGSVPNRNARIPPRTDLPLDTQSPFVWRRGGLTECTASCGKGSQYRAILCINRHTDEEVPDRKCDSAARPSPEEEPCNTHPCPAFFEASSWSECSVSCGMGVQQRQLQCRQSFGNRSTMVQPQRCSNLTPPDLTQSCQLRLCSHWEIGTDWSSCSVDCGMGKRTRNVRCVSDHGSVVNDKECNARLRPQGSEDCHMGPCVTNWYFTGWSNTCSALCGPGVQRREVLCLTRGGREGGECLGDKPADMKACNGGPCAPTYMWYSSPWGQCSAPCGNGTQRRDIICVEKMGTDFKVAPISQCAQLEKPPSVQTCAMEACQPQWFTTEWSACSRSCGKGLQVREVRCLTPDKQHSPECSLTDKPDQEQLCNTIPCSPQVADENCRDRRHNCVMVVQARLCVYSYYKTACCASCTQSAQRAKRH</sequence>
<dbReference type="InterPro" id="IPR050439">
    <property type="entry name" value="ADAMTS_ADAMTS-like"/>
</dbReference>
<dbReference type="Gene3D" id="2.60.120.830">
    <property type="match status" value="1"/>
</dbReference>
<name>A0ABM3EUT5_SALSA</name>
<dbReference type="PROSITE" id="PS50092">
    <property type="entry name" value="TSP1"/>
    <property type="match status" value="6"/>
</dbReference>
<evidence type="ECO:0000313" key="8">
    <source>
        <dbReference type="Proteomes" id="UP001652741"/>
    </source>
</evidence>
<dbReference type="Pfam" id="PF08686">
    <property type="entry name" value="PLAC"/>
    <property type="match status" value="1"/>
</dbReference>
<dbReference type="SUPFAM" id="SSF82895">
    <property type="entry name" value="TSP-1 type 1 repeat"/>
    <property type="match status" value="7"/>
</dbReference>
<dbReference type="RefSeq" id="XP_045574825.1">
    <property type="nucleotide sequence ID" value="XM_045718869.1"/>
</dbReference>
<evidence type="ECO:0000259" key="7">
    <source>
        <dbReference type="PROSITE" id="PS50900"/>
    </source>
</evidence>
<keyword evidence="8" id="KW-1185">Reference proteome</keyword>
<proteinExistence type="predicted"/>
<dbReference type="GeneID" id="106594717"/>
<feature type="signal peptide" evidence="6">
    <location>
        <begin position="1"/>
        <end position="21"/>
    </location>
</feature>
<comment type="subcellular location">
    <subcellularLocation>
        <location evidence="1">Secreted</location>
    </subcellularLocation>
</comment>
<gene>
    <name evidence="9" type="primary">LOC106594717</name>
</gene>
<evidence type="ECO:0000256" key="4">
    <source>
        <dbReference type="ARBA" id="ARBA00022737"/>
    </source>
</evidence>
<dbReference type="SMART" id="SM00209">
    <property type="entry name" value="TSP1"/>
    <property type="match status" value="7"/>
</dbReference>
<dbReference type="InterPro" id="IPR000884">
    <property type="entry name" value="TSP1_rpt"/>
</dbReference>
<dbReference type="InterPro" id="IPR010909">
    <property type="entry name" value="PLAC"/>
</dbReference>
<feature type="region of interest" description="Disordered" evidence="5">
    <location>
        <begin position="696"/>
        <end position="724"/>
    </location>
</feature>
<feature type="compositionally biased region" description="Basic and acidic residues" evidence="5">
    <location>
        <begin position="754"/>
        <end position="786"/>
    </location>
</feature>
<feature type="region of interest" description="Disordered" evidence="5">
    <location>
        <begin position="754"/>
        <end position="850"/>
    </location>
</feature>
<keyword evidence="3 6" id="KW-0732">Signal</keyword>
<evidence type="ECO:0000256" key="1">
    <source>
        <dbReference type="ARBA" id="ARBA00004613"/>
    </source>
</evidence>
<dbReference type="InterPro" id="IPR036383">
    <property type="entry name" value="TSP1_rpt_sf"/>
</dbReference>
<reference evidence="9" key="1">
    <citation type="submission" date="2025-08" db="UniProtKB">
        <authorList>
            <consortium name="RefSeq"/>
        </authorList>
    </citation>
    <scope>IDENTIFICATION</scope>
</reference>
<dbReference type="PANTHER" id="PTHR13723">
    <property type="entry name" value="ADAMTS A DISINTEGRIN AND METALLOPROTEASE WITH THROMBOSPONDIN MOTIFS PROTEASE"/>
    <property type="match status" value="1"/>
</dbReference>
<evidence type="ECO:0000256" key="6">
    <source>
        <dbReference type="SAM" id="SignalP"/>
    </source>
</evidence>
<evidence type="ECO:0000256" key="2">
    <source>
        <dbReference type="ARBA" id="ARBA00022525"/>
    </source>
</evidence>
<dbReference type="Pfam" id="PF05986">
    <property type="entry name" value="ADAMTS_spacer1"/>
    <property type="match status" value="1"/>
</dbReference>
<keyword evidence="4" id="KW-0677">Repeat</keyword>
<dbReference type="Pfam" id="PF19236">
    <property type="entry name" value="ADAMTS_CR_3"/>
    <property type="match status" value="1"/>
</dbReference>
<evidence type="ECO:0000313" key="9">
    <source>
        <dbReference type="RefSeq" id="XP_045574825.1"/>
    </source>
</evidence>
<dbReference type="Gene3D" id="2.20.100.10">
    <property type="entry name" value="Thrombospondin type-1 (TSP1) repeat"/>
    <property type="match status" value="7"/>
</dbReference>
<feature type="compositionally biased region" description="Basic and acidic residues" evidence="5">
    <location>
        <begin position="364"/>
        <end position="400"/>
    </location>
</feature>
<feature type="chain" id="PRO_5046690589" evidence="6">
    <location>
        <begin position="22"/>
        <end position="1247"/>
    </location>
</feature>
<dbReference type="PANTHER" id="PTHR13723:SF312">
    <property type="entry name" value="THROMBOSPONDIN TYPE-1 DOMAIN-CONTAINING PROTEIN 4-LIKE ISOFORM X1"/>
    <property type="match status" value="1"/>
</dbReference>
<keyword evidence="2" id="KW-0964">Secreted</keyword>
<feature type="region of interest" description="Disordered" evidence="5">
    <location>
        <begin position="69"/>
        <end position="257"/>
    </location>
</feature>
<feature type="compositionally biased region" description="Low complexity" evidence="5">
    <location>
        <begin position="207"/>
        <end position="224"/>
    </location>
</feature>
<accession>A0ABM3EUT5</accession>
<dbReference type="InterPro" id="IPR010294">
    <property type="entry name" value="ADAMTS_spacer1"/>
</dbReference>
<dbReference type="PROSITE" id="PS50900">
    <property type="entry name" value="PLAC"/>
    <property type="match status" value="1"/>
</dbReference>
<feature type="compositionally biased region" description="Low complexity" evidence="5">
    <location>
        <begin position="806"/>
        <end position="817"/>
    </location>
</feature>
<dbReference type="Pfam" id="PF00090">
    <property type="entry name" value="TSP_1"/>
    <property type="match status" value="1"/>
</dbReference>
<feature type="compositionally biased region" description="Basic and acidic residues" evidence="5">
    <location>
        <begin position="303"/>
        <end position="346"/>
    </location>
</feature>
<evidence type="ECO:0000256" key="5">
    <source>
        <dbReference type="SAM" id="MobiDB-lite"/>
    </source>
</evidence>
<dbReference type="Proteomes" id="UP001652741">
    <property type="component" value="Chromosome ssa05"/>
</dbReference>
<feature type="compositionally biased region" description="Pro residues" evidence="5">
    <location>
        <begin position="427"/>
        <end position="446"/>
    </location>
</feature>
<evidence type="ECO:0000256" key="3">
    <source>
        <dbReference type="ARBA" id="ARBA00022729"/>
    </source>
</evidence>
<organism evidence="8 9">
    <name type="scientific">Salmo salar</name>
    <name type="common">Atlantic salmon</name>
    <dbReference type="NCBI Taxonomy" id="8030"/>
    <lineage>
        <taxon>Eukaryota</taxon>
        <taxon>Metazoa</taxon>
        <taxon>Chordata</taxon>
        <taxon>Craniata</taxon>
        <taxon>Vertebrata</taxon>
        <taxon>Euteleostomi</taxon>
        <taxon>Actinopterygii</taxon>
        <taxon>Neopterygii</taxon>
        <taxon>Teleostei</taxon>
        <taxon>Protacanthopterygii</taxon>
        <taxon>Salmoniformes</taxon>
        <taxon>Salmonidae</taxon>
        <taxon>Salmoninae</taxon>
        <taxon>Salmo</taxon>
    </lineage>
</organism>
<feature type="domain" description="PLAC" evidence="7">
    <location>
        <begin position="1204"/>
        <end position="1241"/>
    </location>
</feature>
<feature type="compositionally biased region" description="Basic and acidic residues" evidence="5">
    <location>
        <begin position="416"/>
        <end position="425"/>
    </location>
</feature>
<feature type="compositionally biased region" description="Polar residues" evidence="5">
    <location>
        <begin position="81"/>
        <end position="90"/>
    </location>
</feature>
<dbReference type="Pfam" id="PF19030">
    <property type="entry name" value="TSP1_ADAMTS"/>
    <property type="match status" value="6"/>
</dbReference>
<dbReference type="InterPro" id="IPR045371">
    <property type="entry name" value="ADAMTS_CR_3"/>
</dbReference>